<feature type="compositionally biased region" description="Polar residues" evidence="4">
    <location>
        <begin position="109"/>
        <end position="125"/>
    </location>
</feature>
<evidence type="ECO:0000256" key="5">
    <source>
        <dbReference type="SAM" id="SignalP"/>
    </source>
</evidence>
<evidence type="ECO:0000256" key="3">
    <source>
        <dbReference type="PROSITE-ProRule" id="PRU00023"/>
    </source>
</evidence>
<keyword evidence="1" id="KW-0677">Repeat</keyword>
<feature type="repeat" description="ANK" evidence="3">
    <location>
        <begin position="344"/>
        <end position="376"/>
    </location>
</feature>
<feature type="repeat" description="ANK" evidence="3">
    <location>
        <begin position="478"/>
        <end position="510"/>
    </location>
</feature>
<name>A0A9W9QFR2_PENBR</name>
<sequence>MAEVIGTVAAVLQLAQAVASTALEVYDFFSVIQNAPREIRVINTDVHAFYMLVNNLATSLLSPSVVAAVADDAEIETALKTLLEPMRNCRVVLNRMKDKLSPHLKPDMSTAQAAGQDSERGSSISAERLRMRSGNVSWYFKRREVFATALELERTKATFGATMGGITMILVLKGASLKDQPRKMAYKHEFDQDAGSALKVYATSVFEVGEDDRSVNESTESFSTKVGSSTTGLLIDPVLAEELKAGVNSRSKFVVEAVLQHVHVDVRDSKGRTALSYAAENGQIEITELLLERGALVSARHYSLSSCHRNSGKSPIHWAAMKGHRNIVELLLQYGANPNARTTSGRTPIQEASAAGHNDLVAFFISKKVNINAQAYSDGWSCLHEVVFLRNIPGVRLLVDGGALLNVQITSSKAPLHLAVVQQSISIMEILLQAGADPNIPMNEDITPLHLAAAAGWTLGIELLVRFGAEMNAKDSLTHETPLHKAARNRELHGVQKLLELGANPEETNCDGQNYEDISNCAQASPQDWAVDSYRGAYLMSLHA</sequence>
<dbReference type="Pfam" id="PF12796">
    <property type="entry name" value="Ank_2"/>
    <property type="match status" value="3"/>
</dbReference>
<protein>
    <submittedName>
        <fullName evidence="6">Uncharacterized protein</fullName>
    </submittedName>
</protein>
<evidence type="ECO:0000256" key="4">
    <source>
        <dbReference type="SAM" id="MobiDB-lite"/>
    </source>
</evidence>
<dbReference type="PROSITE" id="PS50088">
    <property type="entry name" value="ANK_REPEAT"/>
    <property type="match status" value="6"/>
</dbReference>
<dbReference type="Gene3D" id="1.25.40.20">
    <property type="entry name" value="Ankyrin repeat-containing domain"/>
    <property type="match status" value="3"/>
</dbReference>
<feature type="repeat" description="ANK" evidence="3">
    <location>
        <begin position="311"/>
        <end position="343"/>
    </location>
</feature>
<feature type="region of interest" description="Disordered" evidence="4">
    <location>
        <begin position="101"/>
        <end position="126"/>
    </location>
</feature>
<feature type="signal peptide" evidence="5">
    <location>
        <begin position="1"/>
        <end position="17"/>
    </location>
</feature>
<reference evidence="6" key="1">
    <citation type="submission" date="2022-12" db="EMBL/GenBank/DDBJ databases">
        <authorList>
            <person name="Petersen C."/>
        </authorList>
    </citation>
    <scope>NUCLEOTIDE SEQUENCE</scope>
    <source>
        <strain evidence="6">IBT 35673</strain>
    </source>
</reference>
<feature type="repeat" description="ANK" evidence="3">
    <location>
        <begin position="411"/>
        <end position="443"/>
    </location>
</feature>
<dbReference type="Proteomes" id="UP001147695">
    <property type="component" value="Unassembled WGS sequence"/>
</dbReference>
<organism evidence="6 7">
    <name type="scientific">Penicillium brevicompactum</name>
    <dbReference type="NCBI Taxonomy" id="5074"/>
    <lineage>
        <taxon>Eukaryota</taxon>
        <taxon>Fungi</taxon>
        <taxon>Dikarya</taxon>
        <taxon>Ascomycota</taxon>
        <taxon>Pezizomycotina</taxon>
        <taxon>Eurotiomycetes</taxon>
        <taxon>Eurotiomycetidae</taxon>
        <taxon>Eurotiales</taxon>
        <taxon>Aspergillaceae</taxon>
        <taxon>Penicillium</taxon>
    </lineage>
</organism>
<feature type="chain" id="PRO_5040771571" evidence="5">
    <location>
        <begin position="18"/>
        <end position="544"/>
    </location>
</feature>
<dbReference type="PANTHER" id="PTHR24171">
    <property type="entry name" value="ANKYRIN REPEAT DOMAIN-CONTAINING PROTEIN 39-RELATED"/>
    <property type="match status" value="1"/>
</dbReference>
<dbReference type="AlphaFoldDB" id="A0A9W9QFR2"/>
<dbReference type="SUPFAM" id="SSF48403">
    <property type="entry name" value="Ankyrin repeat"/>
    <property type="match status" value="1"/>
</dbReference>
<accession>A0A9W9QFR2</accession>
<dbReference type="PROSITE" id="PS50297">
    <property type="entry name" value="ANK_REP_REGION"/>
    <property type="match status" value="6"/>
</dbReference>
<dbReference type="EMBL" id="JAPZBQ010000004">
    <property type="protein sequence ID" value="KAJ5335198.1"/>
    <property type="molecule type" value="Genomic_DNA"/>
</dbReference>
<reference evidence="6" key="2">
    <citation type="journal article" date="2023" name="IMA Fungus">
        <title>Comparative genomic study of the Penicillium genus elucidates a diverse pangenome and 15 lateral gene transfer events.</title>
        <authorList>
            <person name="Petersen C."/>
            <person name="Sorensen T."/>
            <person name="Nielsen M.R."/>
            <person name="Sondergaard T.E."/>
            <person name="Sorensen J.L."/>
            <person name="Fitzpatrick D.A."/>
            <person name="Frisvad J.C."/>
            <person name="Nielsen K.L."/>
        </authorList>
    </citation>
    <scope>NUCLEOTIDE SEQUENCE</scope>
    <source>
        <strain evidence="6">IBT 35673</strain>
    </source>
</reference>
<evidence type="ECO:0000313" key="6">
    <source>
        <dbReference type="EMBL" id="KAJ5335198.1"/>
    </source>
</evidence>
<keyword evidence="2 3" id="KW-0040">ANK repeat</keyword>
<dbReference type="SMART" id="SM00248">
    <property type="entry name" value="ANK"/>
    <property type="match status" value="7"/>
</dbReference>
<comment type="caution">
    <text evidence="6">The sequence shown here is derived from an EMBL/GenBank/DDBJ whole genome shotgun (WGS) entry which is preliminary data.</text>
</comment>
<feature type="repeat" description="ANK" evidence="3">
    <location>
        <begin position="270"/>
        <end position="302"/>
    </location>
</feature>
<dbReference type="PRINTS" id="PR01415">
    <property type="entry name" value="ANKYRIN"/>
</dbReference>
<dbReference type="InterPro" id="IPR002110">
    <property type="entry name" value="Ankyrin_rpt"/>
</dbReference>
<gene>
    <name evidence="6" type="ORF">N7452_007601</name>
</gene>
<evidence type="ECO:0000313" key="7">
    <source>
        <dbReference type="Proteomes" id="UP001147695"/>
    </source>
</evidence>
<evidence type="ECO:0000256" key="2">
    <source>
        <dbReference type="ARBA" id="ARBA00023043"/>
    </source>
</evidence>
<evidence type="ECO:0000256" key="1">
    <source>
        <dbReference type="ARBA" id="ARBA00022737"/>
    </source>
</evidence>
<dbReference type="InterPro" id="IPR036770">
    <property type="entry name" value="Ankyrin_rpt-contain_sf"/>
</dbReference>
<feature type="repeat" description="ANK" evidence="3">
    <location>
        <begin position="444"/>
        <end position="476"/>
    </location>
</feature>
<feature type="non-terminal residue" evidence="6">
    <location>
        <position position="1"/>
    </location>
</feature>
<proteinExistence type="predicted"/>
<keyword evidence="5" id="KW-0732">Signal</keyword>